<feature type="compositionally biased region" description="Polar residues" evidence="1">
    <location>
        <begin position="35"/>
        <end position="47"/>
    </location>
</feature>
<dbReference type="EMBL" id="JAFIMR010000009">
    <property type="protein sequence ID" value="KAI1874531.1"/>
    <property type="molecule type" value="Genomic_DNA"/>
</dbReference>
<evidence type="ECO:0000313" key="2">
    <source>
        <dbReference type="EMBL" id="KAI1874531.1"/>
    </source>
</evidence>
<dbReference type="AlphaFoldDB" id="A0A9P9WPS3"/>
<keyword evidence="3" id="KW-1185">Reference proteome</keyword>
<dbReference type="Proteomes" id="UP000829685">
    <property type="component" value="Unassembled WGS sequence"/>
</dbReference>
<protein>
    <recommendedName>
        <fullName evidence="4">Conidiation-specific protein 8</fullName>
    </recommendedName>
</protein>
<feature type="region of interest" description="Disordered" evidence="1">
    <location>
        <begin position="1"/>
        <end position="71"/>
    </location>
</feature>
<comment type="caution">
    <text evidence="2">The sequence shown here is derived from an EMBL/GenBank/DDBJ whole genome shotgun (WGS) entry which is preliminary data.</text>
</comment>
<proteinExistence type="predicted"/>
<accession>A0A9P9WPS3</accession>
<evidence type="ECO:0008006" key="4">
    <source>
        <dbReference type="Google" id="ProtNLM"/>
    </source>
</evidence>
<dbReference type="OrthoDB" id="4158609at2759"/>
<organism evidence="2 3">
    <name type="scientific">Neoarthrinium moseri</name>
    <dbReference type="NCBI Taxonomy" id="1658444"/>
    <lineage>
        <taxon>Eukaryota</taxon>
        <taxon>Fungi</taxon>
        <taxon>Dikarya</taxon>
        <taxon>Ascomycota</taxon>
        <taxon>Pezizomycotina</taxon>
        <taxon>Sordariomycetes</taxon>
        <taxon>Xylariomycetidae</taxon>
        <taxon>Amphisphaeriales</taxon>
        <taxon>Apiosporaceae</taxon>
        <taxon>Neoarthrinium</taxon>
    </lineage>
</organism>
<reference evidence="2" key="1">
    <citation type="submission" date="2021-03" db="EMBL/GenBank/DDBJ databases">
        <title>Revisited historic fungal species revealed as producer of novel bioactive compounds through whole genome sequencing and comparative genomics.</title>
        <authorList>
            <person name="Vignolle G.A."/>
            <person name="Hochenegger N."/>
            <person name="Mach R.L."/>
            <person name="Mach-Aigner A.R."/>
            <person name="Javad Rahimi M."/>
            <person name="Salim K.A."/>
            <person name="Chan C.M."/>
            <person name="Lim L.B.L."/>
            <person name="Cai F."/>
            <person name="Druzhinina I.S."/>
            <person name="U'Ren J.M."/>
            <person name="Derntl C."/>
        </authorList>
    </citation>
    <scope>NUCLEOTIDE SEQUENCE</scope>
    <source>
        <strain evidence="2">TUCIM 5799</strain>
    </source>
</reference>
<gene>
    <name evidence="2" type="ORF">JX265_004739</name>
</gene>
<evidence type="ECO:0000256" key="1">
    <source>
        <dbReference type="SAM" id="MobiDB-lite"/>
    </source>
</evidence>
<evidence type="ECO:0000313" key="3">
    <source>
        <dbReference type="Proteomes" id="UP000829685"/>
    </source>
</evidence>
<name>A0A9P9WPS3_9PEZI</name>
<sequence>MDSSKVPDQANNFSKRRRSSGPAFDGLMNQKRSSDPMSQARRQSLQEQKPAAGIFGQMWHNFTRGPSSPSK</sequence>